<feature type="transmembrane region" description="Helical" evidence="6">
    <location>
        <begin position="79"/>
        <end position="101"/>
    </location>
</feature>
<evidence type="ECO:0000256" key="3">
    <source>
        <dbReference type="ARBA" id="ARBA00022692"/>
    </source>
</evidence>
<evidence type="ECO:0000256" key="1">
    <source>
        <dbReference type="ARBA" id="ARBA00004651"/>
    </source>
</evidence>
<evidence type="ECO:0000256" key="5">
    <source>
        <dbReference type="ARBA" id="ARBA00023136"/>
    </source>
</evidence>
<dbReference type="GO" id="GO:0005886">
    <property type="term" value="C:plasma membrane"/>
    <property type="evidence" value="ECO:0007669"/>
    <property type="project" value="UniProtKB-SubCell"/>
</dbReference>
<evidence type="ECO:0000313" key="7">
    <source>
        <dbReference type="EMBL" id="CAA9510364.1"/>
    </source>
</evidence>
<keyword evidence="3 6" id="KW-0812">Transmembrane</keyword>
<comment type="subcellular location">
    <subcellularLocation>
        <location evidence="1">Cell membrane</location>
        <topology evidence="1">Multi-pass membrane protein</topology>
    </subcellularLocation>
</comment>
<feature type="transmembrane region" description="Helical" evidence="6">
    <location>
        <begin position="6"/>
        <end position="28"/>
    </location>
</feature>
<evidence type="ECO:0008006" key="8">
    <source>
        <dbReference type="Google" id="ProtNLM"/>
    </source>
</evidence>
<accession>A0A6J4T100</accession>
<feature type="transmembrane region" description="Helical" evidence="6">
    <location>
        <begin position="180"/>
        <end position="200"/>
    </location>
</feature>
<evidence type="ECO:0000256" key="4">
    <source>
        <dbReference type="ARBA" id="ARBA00022989"/>
    </source>
</evidence>
<dbReference type="AlphaFoldDB" id="A0A6J4T100"/>
<dbReference type="InterPro" id="IPR019108">
    <property type="entry name" value="Caa3_assmbl_CtaG-rel"/>
</dbReference>
<feature type="transmembrane region" description="Helical" evidence="6">
    <location>
        <begin position="48"/>
        <end position="67"/>
    </location>
</feature>
<protein>
    <recommendedName>
        <fullName evidence="8">Cytochrome c oxidase assembly protein</fullName>
    </recommendedName>
</protein>
<feature type="transmembrane region" description="Helical" evidence="6">
    <location>
        <begin position="224"/>
        <end position="247"/>
    </location>
</feature>
<feature type="transmembrane region" description="Helical" evidence="6">
    <location>
        <begin position="113"/>
        <end position="133"/>
    </location>
</feature>
<keyword evidence="5 6" id="KW-0472">Membrane</keyword>
<keyword evidence="2" id="KW-1003">Cell membrane</keyword>
<organism evidence="7">
    <name type="scientific">uncultured Solirubrobacteraceae bacterium</name>
    <dbReference type="NCBI Taxonomy" id="1162706"/>
    <lineage>
        <taxon>Bacteria</taxon>
        <taxon>Bacillati</taxon>
        <taxon>Actinomycetota</taxon>
        <taxon>Thermoleophilia</taxon>
        <taxon>Solirubrobacterales</taxon>
        <taxon>Solirubrobacteraceae</taxon>
        <taxon>environmental samples</taxon>
    </lineage>
</organism>
<gene>
    <name evidence="7" type="ORF">AVDCRST_MAG67-2683</name>
</gene>
<sequence>MSPVTAAAVHVEPLQLAPALAFAVMYFVRARRLGALGRPLPAWRQACFYSGLALIAITLVSPLAGVADELFWAHMAEHLLLADLGALLLVLGFTGQLLAPLLRTKALGWLRHLAHPVPAYGLWAADLFFWHLVGPHELAVENDVVHALQHMLFVGFGINMWMALLGPLPKPAWFGNFAKLLYIVAVRLTSTVLANVFVWSNDAFFDVYAPGERAHAITPHTDQVVAGSIMMVEGSILTICLFGWLFMRSAREGQERQELLDLAAAGGVALDERRAARAVSAGRGGELRRRIDDDATR</sequence>
<proteinExistence type="predicted"/>
<reference evidence="7" key="1">
    <citation type="submission" date="2020-02" db="EMBL/GenBank/DDBJ databases">
        <authorList>
            <person name="Meier V. D."/>
        </authorList>
    </citation>
    <scope>NUCLEOTIDE SEQUENCE</scope>
    <source>
        <strain evidence="7">AVDCRST_MAG67</strain>
    </source>
</reference>
<dbReference type="EMBL" id="CADCVQ010000110">
    <property type="protein sequence ID" value="CAA9510364.1"/>
    <property type="molecule type" value="Genomic_DNA"/>
</dbReference>
<evidence type="ECO:0000256" key="6">
    <source>
        <dbReference type="SAM" id="Phobius"/>
    </source>
</evidence>
<evidence type="ECO:0000256" key="2">
    <source>
        <dbReference type="ARBA" id="ARBA00022475"/>
    </source>
</evidence>
<dbReference type="Pfam" id="PF09678">
    <property type="entry name" value="Caa3_CtaG"/>
    <property type="match status" value="1"/>
</dbReference>
<keyword evidence="4 6" id="KW-1133">Transmembrane helix</keyword>
<feature type="transmembrane region" description="Helical" evidence="6">
    <location>
        <begin position="145"/>
        <end position="168"/>
    </location>
</feature>
<name>A0A6J4T100_9ACTN</name>